<keyword evidence="1" id="KW-0808">Transferase</keyword>
<dbReference type="Proteomes" id="UP001380953">
    <property type="component" value="Unassembled WGS sequence"/>
</dbReference>
<comment type="caution">
    <text evidence="1">The sequence shown here is derived from an EMBL/GenBank/DDBJ whole genome shotgun (WGS) entry which is preliminary data.</text>
</comment>
<dbReference type="EC" id="2.7.1.197" evidence="1"/>
<evidence type="ECO:0000313" key="2">
    <source>
        <dbReference type="Proteomes" id="UP001380953"/>
    </source>
</evidence>
<proteinExistence type="predicted"/>
<protein>
    <submittedName>
        <fullName evidence="1">PTS mannitol transporter subunit IICBA</fullName>
        <ecNumber evidence="1">2.7.1.197</ecNumber>
    </submittedName>
</protein>
<keyword evidence="2" id="KW-1185">Reference proteome</keyword>
<organism evidence="1 2">
    <name type="scientific">Saccharibacillus sacchari</name>
    <dbReference type="NCBI Taxonomy" id="456493"/>
    <lineage>
        <taxon>Bacteria</taxon>
        <taxon>Bacillati</taxon>
        <taxon>Bacillota</taxon>
        <taxon>Bacilli</taxon>
        <taxon>Bacillales</taxon>
        <taxon>Paenibacillaceae</taxon>
        <taxon>Saccharibacillus</taxon>
    </lineage>
</organism>
<gene>
    <name evidence="1" type="ORF">WKI47_13520</name>
</gene>
<evidence type="ECO:0000313" key="1">
    <source>
        <dbReference type="EMBL" id="MEJ8304920.1"/>
    </source>
</evidence>
<sequence length="655" mass="68681">MSSVSTPAKSGGARQGVQKFGRFLSAMVMPNIGAFIAWGLLTALFIPTGWFPNEALNTMIGPMITYLLPLLIAYSGGKMLADHRGGVIAAIATMGVIVGAGDVKMFIGAMIMGPLAGWIIKQFDRSVEGKIPAGFEMLVNNFSLGIFGAILAIGGYYGIGPLVSAFTTVLESGVQTIVDWGILPLVSIFVEPGKILFLNNAINHGIFSPLGLEESERLGKSIFFLIEANPGPGLGVLLAYWVFAKGSIKSSAPGAIIIHFLGGIHEIYFPYVLMRPILILSVILGGAAGVFTFNLLDAGLVSAASPGSILALMAVAPKGGHLQVLAGVAVAAIVSFLVSAIFLRNYKADDEDLAKAREASQAMKGSKPGVGGASSTAGTNVRVNGKVEKIVFACDAGMGSSAMGASSFRKKVKAAGLPINVTNTAIENIPSDADIVVTQQNLTDRARAKAPNAHHVSIDNFINNPVYEDLIEELKASQSGASPAERNTTATTPDAQWDIDNALDKAAPGVVQSDILRKENIRLGLPSVTKEEAIREAGRLLAASGYVKPGYVDAMIEREGVASTYIGNGVAIPHGVGTAKHEIENSGIIVLQYPNGVEFEAGTAYLVVGIAGARGEHLKILTKIAEAIEDESTVQRLAQTKDVDDIYNTLSVQPE</sequence>
<dbReference type="EMBL" id="JBBKAR010000034">
    <property type="protein sequence ID" value="MEJ8304920.1"/>
    <property type="molecule type" value="Genomic_DNA"/>
</dbReference>
<accession>A0ACC6PD88</accession>
<name>A0ACC6PD88_9BACL</name>
<reference evidence="1" key="1">
    <citation type="submission" date="2024-03" db="EMBL/GenBank/DDBJ databases">
        <title>Whole genome sequecning of epiphytes from Marcgravia umbellata leaves.</title>
        <authorList>
            <person name="Kumar G."/>
            <person name="Savka M.A."/>
        </authorList>
    </citation>
    <scope>NUCLEOTIDE SEQUENCE</scope>
    <source>
        <strain evidence="1">RIT_BL5</strain>
    </source>
</reference>